<evidence type="ECO:0000313" key="3">
    <source>
        <dbReference type="Proteomes" id="UP001054945"/>
    </source>
</evidence>
<gene>
    <name evidence="2" type="ORF">CEXT_20311</name>
</gene>
<dbReference type="AlphaFoldDB" id="A0AAV4TG52"/>
<feature type="compositionally biased region" description="Polar residues" evidence="1">
    <location>
        <begin position="13"/>
        <end position="36"/>
    </location>
</feature>
<protein>
    <submittedName>
        <fullName evidence="2">Uncharacterized protein</fullName>
    </submittedName>
</protein>
<name>A0AAV4TG52_CAEEX</name>
<dbReference type="EMBL" id="BPLR01011136">
    <property type="protein sequence ID" value="GIY44396.1"/>
    <property type="molecule type" value="Genomic_DNA"/>
</dbReference>
<sequence length="86" mass="9774">MRENKMKQPPGRNKTSSGVDSGLNGNRNLRSPTSRNQQERGRLSITDRAPNLMKSFTRNNTLRVFIFTSVAMVFEKLKILFGSTKD</sequence>
<feature type="region of interest" description="Disordered" evidence="1">
    <location>
        <begin position="1"/>
        <end position="50"/>
    </location>
</feature>
<comment type="caution">
    <text evidence="2">The sequence shown here is derived from an EMBL/GenBank/DDBJ whole genome shotgun (WGS) entry which is preliminary data.</text>
</comment>
<reference evidence="2 3" key="1">
    <citation type="submission" date="2021-06" db="EMBL/GenBank/DDBJ databases">
        <title>Caerostris extrusa draft genome.</title>
        <authorList>
            <person name="Kono N."/>
            <person name="Arakawa K."/>
        </authorList>
    </citation>
    <scope>NUCLEOTIDE SEQUENCE [LARGE SCALE GENOMIC DNA]</scope>
</reference>
<keyword evidence="3" id="KW-1185">Reference proteome</keyword>
<evidence type="ECO:0000256" key="1">
    <source>
        <dbReference type="SAM" id="MobiDB-lite"/>
    </source>
</evidence>
<proteinExistence type="predicted"/>
<evidence type="ECO:0000313" key="2">
    <source>
        <dbReference type="EMBL" id="GIY44396.1"/>
    </source>
</evidence>
<dbReference type="Proteomes" id="UP001054945">
    <property type="component" value="Unassembled WGS sequence"/>
</dbReference>
<accession>A0AAV4TG52</accession>
<organism evidence="2 3">
    <name type="scientific">Caerostris extrusa</name>
    <name type="common">Bark spider</name>
    <name type="synonym">Caerostris bankana</name>
    <dbReference type="NCBI Taxonomy" id="172846"/>
    <lineage>
        <taxon>Eukaryota</taxon>
        <taxon>Metazoa</taxon>
        <taxon>Ecdysozoa</taxon>
        <taxon>Arthropoda</taxon>
        <taxon>Chelicerata</taxon>
        <taxon>Arachnida</taxon>
        <taxon>Araneae</taxon>
        <taxon>Araneomorphae</taxon>
        <taxon>Entelegynae</taxon>
        <taxon>Araneoidea</taxon>
        <taxon>Araneidae</taxon>
        <taxon>Caerostris</taxon>
    </lineage>
</organism>